<dbReference type="EMBL" id="JABCKV010003200">
    <property type="protein sequence ID" value="KAG5635611.1"/>
    <property type="molecule type" value="Genomic_DNA"/>
</dbReference>
<name>A0A9P7K591_9AGAR</name>
<keyword evidence="3" id="KW-1185">Reference proteome</keyword>
<gene>
    <name evidence="2" type="ORF">DXG03_005342</name>
</gene>
<feature type="non-terminal residue" evidence="2">
    <location>
        <position position="1"/>
    </location>
</feature>
<comment type="caution">
    <text evidence="2">The sequence shown here is derived from an EMBL/GenBank/DDBJ whole genome shotgun (WGS) entry which is preliminary data.</text>
</comment>
<dbReference type="Proteomes" id="UP000775547">
    <property type="component" value="Unassembled WGS sequence"/>
</dbReference>
<evidence type="ECO:0000313" key="2">
    <source>
        <dbReference type="EMBL" id="KAG5635611.1"/>
    </source>
</evidence>
<evidence type="ECO:0000256" key="1">
    <source>
        <dbReference type="SAM" id="MobiDB-lite"/>
    </source>
</evidence>
<proteinExistence type="predicted"/>
<feature type="region of interest" description="Disordered" evidence="1">
    <location>
        <begin position="1"/>
        <end position="22"/>
    </location>
</feature>
<reference evidence="2" key="2">
    <citation type="submission" date="2021-10" db="EMBL/GenBank/DDBJ databases">
        <title>Phylogenomics reveals ancestral predisposition of the termite-cultivated fungus Termitomyces towards a domesticated lifestyle.</title>
        <authorList>
            <person name="Auxier B."/>
            <person name="Grum-Grzhimaylo A."/>
            <person name="Cardenas M.E."/>
            <person name="Lodge J.D."/>
            <person name="Laessoe T."/>
            <person name="Pedersen O."/>
            <person name="Smith M.E."/>
            <person name="Kuyper T.W."/>
            <person name="Franco-Molano E.A."/>
            <person name="Baroni T.J."/>
            <person name="Aanen D.K."/>
        </authorList>
    </citation>
    <scope>NUCLEOTIDE SEQUENCE</scope>
    <source>
        <strain evidence="2">AP01</strain>
        <tissue evidence="2">Mycelium</tissue>
    </source>
</reference>
<protein>
    <submittedName>
        <fullName evidence="2">Uncharacterized protein</fullName>
    </submittedName>
</protein>
<organism evidence="2 3">
    <name type="scientific">Asterophora parasitica</name>
    <dbReference type="NCBI Taxonomy" id="117018"/>
    <lineage>
        <taxon>Eukaryota</taxon>
        <taxon>Fungi</taxon>
        <taxon>Dikarya</taxon>
        <taxon>Basidiomycota</taxon>
        <taxon>Agaricomycotina</taxon>
        <taxon>Agaricomycetes</taxon>
        <taxon>Agaricomycetidae</taxon>
        <taxon>Agaricales</taxon>
        <taxon>Tricholomatineae</taxon>
        <taxon>Lyophyllaceae</taxon>
        <taxon>Asterophora</taxon>
    </lineage>
</organism>
<accession>A0A9P7K591</accession>
<dbReference type="AlphaFoldDB" id="A0A9P7K591"/>
<evidence type="ECO:0000313" key="3">
    <source>
        <dbReference type="Proteomes" id="UP000775547"/>
    </source>
</evidence>
<sequence length="169" mass="19165">VHPRMRSILSPSDPARAHPLHGNNTDALLSPLDIQMSLTSTIPISTHSFFQERLSDIYERKRNLMHDVSLPWPSQDRLELLTETSDGSFLLATILIELIDARDRPEDGFQKALTAEDGLDALFRRDLQDASCGQHFQQVIGTIMLLTEPISIAFLAHFFSCHLRTSWTR</sequence>
<dbReference type="OrthoDB" id="163438at2759"/>
<reference evidence="2" key="1">
    <citation type="submission" date="2020-07" db="EMBL/GenBank/DDBJ databases">
        <authorList>
            <person name="Nieuwenhuis M."/>
            <person name="Van De Peppel L.J.J."/>
        </authorList>
    </citation>
    <scope>NUCLEOTIDE SEQUENCE</scope>
    <source>
        <strain evidence="2">AP01</strain>
        <tissue evidence="2">Mycelium</tissue>
    </source>
</reference>